<feature type="coiled-coil region" evidence="1">
    <location>
        <begin position="129"/>
        <end position="156"/>
    </location>
</feature>
<protein>
    <submittedName>
        <fullName evidence="4">PITC1 protein</fullName>
    </submittedName>
</protein>
<dbReference type="EMBL" id="VWPR01002513">
    <property type="protein sequence ID" value="NXE29044.1"/>
    <property type="molecule type" value="Genomic_DNA"/>
</dbReference>
<dbReference type="PANTHER" id="PTHR10658">
    <property type="entry name" value="PHOSPHATIDYLINOSITOL TRANSFER PROTEIN"/>
    <property type="match status" value="1"/>
</dbReference>
<sequence>CSFLPKFSIRIETKYEDDCGDSENIFHRDQILGDHEVSFLDIAFDEIPERYYSSLEDPRFFSSARTGQGPLREGWRRHTQPIMCSYKLVNVQFKVWGLQAQVEQFVHKVMRDVLLIGHQQAFAWVGEWCRMTMEEVRRYERETQEATNELVGLVALAISVSEVGRPAATHSAPASIPSTPLSDKPPDFLALPKTHPHKKSAPETLTLPALWEHASAE</sequence>
<feature type="non-terminal residue" evidence="4">
    <location>
        <position position="217"/>
    </location>
</feature>
<feature type="region of interest" description="Disordered" evidence="2">
    <location>
        <begin position="168"/>
        <end position="206"/>
    </location>
</feature>
<dbReference type="InterPro" id="IPR055261">
    <property type="entry name" value="PI_transfer_N"/>
</dbReference>
<name>A0A7K8LQ15_9AVES</name>
<dbReference type="AlphaFoldDB" id="A0A7K8LQ15"/>
<dbReference type="Proteomes" id="UP000560386">
    <property type="component" value="Unassembled WGS sequence"/>
</dbReference>
<evidence type="ECO:0000259" key="3">
    <source>
        <dbReference type="Pfam" id="PF02121"/>
    </source>
</evidence>
<feature type="non-terminal residue" evidence="4">
    <location>
        <position position="1"/>
    </location>
</feature>
<dbReference type="PANTHER" id="PTHR10658:SF78">
    <property type="entry name" value="PHOSPHATIDYLINOSITOL TRANSFER PROTEIN CYTOPLASMIC 1"/>
    <property type="match status" value="1"/>
</dbReference>
<dbReference type="GO" id="GO:0008526">
    <property type="term" value="F:phosphatidylinositol transfer activity"/>
    <property type="evidence" value="ECO:0007669"/>
    <property type="project" value="TreeGrafter"/>
</dbReference>
<evidence type="ECO:0000256" key="2">
    <source>
        <dbReference type="SAM" id="MobiDB-lite"/>
    </source>
</evidence>
<dbReference type="GO" id="GO:0035091">
    <property type="term" value="F:phosphatidylinositol binding"/>
    <property type="evidence" value="ECO:0007669"/>
    <property type="project" value="TreeGrafter"/>
</dbReference>
<gene>
    <name evidence="4" type="primary">Pitpnc1_1</name>
    <name evidence="4" type="ORF">ARDKOR_R00838</name>
</gene>
<dbReference type="Pfam" id="PF02121">
    <property type="entry name" value="IP_trans"/>
    <property type="match status" value="1"/>
</dbReference>
<dbReference type="Gene3D" id="3.30.530.20">
    <property type="match status" value="1"/>
</dbReference>
<evidence type="ECO:0000256" key="1">
    <source>
        <dbReference type="SAM" id="Coils"/>
    </source>
</evidence>
<dbReference type="SUPFAM" id="SSF55961">
    <property type="entry name" value="Bet v1-like"/>
    <property type="match status" value="1"/>
</dbReference>
<proteinExistence type="predicted"/>
<accession>A0A7K8LQ15</accession>
<feature type="domain" description="Phosphatidylinositol transfer protein N-terminal" evidence="3">
    <location>
        <begin position="1"/>
        <end position="145"/>
    </location>
</feature>
<comment type="caution">
    <text evidence="4">The sequence shown here is derived from an EMBL/GenBank/DDBJ whole genome shotgun (WGS) entry which is preliminary data.</text>
</comment>
<evidence type="ECO:0000313" key="4">
    <source>
        <dbReference type="EMBL" id="NXE29044.1"/>
    </source>
</evidence>
<organism evidence="4 5">
    <name type="scientific">Ardeotis kori</name>
    <dbReference type="NCBI Taxonomy" id="89386"/>
    <lineage>
        <taxon>Eukaryota</taxon>
        <taxon>Metazoa</taxon>
        <taxon>Chordata</taxon>
        <taxon>Craniata</taxon>
        <taxon>Vertebrata</taxon>
        <taxon>Euteleostomi</taxon>
        <taxon>Archelosauria</taxon>
        <taxon>Archosauria</taxon>
        <taxon>Dinosauria</taxon>
        <taxon>Saurischia</taxon>
        <taxon>Theropoda</taxon>
        <taxon>Coelurosauria</taxon>
        <taxon>Aves</taxon>
        <taxon>Neognathae</taxon>
        <taxon>Neoaves</taxon>
        <taxon>Otidimorphae</taxon>
        <taxon>Otidiformes</taxon>
        <taxon>Otididae</taxon>
        <taxon>Ardeotis</taxon>
    </lineage>
</organism>
<dbReference type="InterPro" id="IPR023393">
    <property type="entry name" value="START-like_dom_sf"/>
</dbReference>
<evidence type="ECO:0000313" key="5">
    <source>
        <dbReference type="Proteomes" id="UP000560386"/>
    </source>
</evidence>
<dbReference type="GO" id="GO:0005737">
    <property type="term" value="C:cytoplasm"/>
    <property type="evidence" value="ECO:0007669"/>
    <property type="project" value="TreeGrafter"/>
</dbReference>
<reference evidence="4 5" key="1">
    <citation type="submission" date="2019-09" db="EMBL/GenBank/DDBJ databases">
        <title>Bird 10,000 Genomes (B10K) Project - Family phase.</title>
        <authorList>
            <person name="Zhang G."/>
        </authorList>
    </citation>
    <scope>NUCLEOTIDE SEQUENCE [LARGE SCALE GENOMIC DNA]</scope>
    <source>
        <strain evidence="4">B10K-CU-031-01</strain>
        <tissue evidence="4">Muscle</tissue>
    </source>
</reference>
<keyword evidence="5" id="KW-1185">Reference proteome</keyword>
<dbReference type="InterPro" id="IPR001666">
    <property type="entry name" value="PI_transfer"/>
</dbReference>
<dbReference type="PRINTS" id="PR00391">
    <property type="entry name" value="PITRANSFER"/>
</dbReference>
<keyword evidence="1" id="KW-0175">Coiled coil</keyword>